<evidence type="ECO:0000313" key="3">
    <source>
        <dbReference type="Proteomes" id="UP000186607"/>
    </source>
</evidence>
<dbReference type="Proteomes" id="UP000186607">
    <property type="component" value="Unassembled WGS sequence"/>
</dbReference>
<feature type="compositionally biased region" description="Polar residues" evidence="1">
    <location>
        <begin position="166"/>
        <end position="180"/>
    </location>
</feature>
<protein>
    <submittedName>
        <fullName evidence="2">Uncharacterized protein</fullName>
    </submittedName>
</protein>
<dbReference type="AlphaFoldDB" id="A0A1U7NTY4"/>
<comment type="caution">
    <text evidence="2">The sequence shown here is derived from an EMBL/GenBank/DDBJ whole genome shotgun (WGS) entry which is preliminary data.</text>
</comment>
<sequence>MTRKLPQDAAIFFAQTPHRATGLSAGAQRVLTELRSKGTLSAAQARAILGADPAPALDELCARLFALRLQGHGWAGRAAAYQPTPHGPPPRNDQIAHVCAALGEQSWTLAAAARRAQLSPGQLLEVVRTLQQRGAAHAAVVGATVAVRIFAGASPPAVAGYGTCQNVTSPHKSARPSSAPSLPCAAD</sequence>
<accession>A0A1U7NTY4</accession>
<dbReference type="RefSeq" id="WP_139323087.1">
    <property type="nucleotide sequence ID" value="NZ_MSTI01000144.1"/>
</dbReference>
<evidence type="ECO:0000313" key="2">
    <source>
        <dbReference type="EMBL" id="OLV16388.1"/>
    </source>
</evidence>
<proteinExistence type="predicted"/>
<gene>
    <name evidence="2" type="ORF">BOO71_0012073</name>
</gene>
<reference evidence="2 3" key="1">
    <citation type="submission" date="2017-01" db="EMBL/GenBank/DDBJ databases">
        <title>Genome Analysis of Deinococcus marmoris KOPRI26562.</title>
        <authorList>
            <person name="Kim J.H."/>
            <person name="Oh H.-M."/>
        </authorList>
    </citation>
    <scope>NUCLEOTIDE SEQUENCE [LARGE SCALE GENOMIC DNA]</scope>
    <source>
        <strain evidence="2 3">KOPRI26562</strain>
    </source>
</reference>
<name>A0A1U7NTY4_9DEIO</name>
<keyword evidence="3" id="KW-1185">Reference proteome</keyword>
<dbReference type="STRING" id="249408.BOO71_0012073"/>
<feature type="region of interest" description="Disordered" evidence="1">
    <location>
        <begin position="166"/>
        <end position="187"/>
    </location>
</feature>
<evidence type="ECO:0000256" key="1">
    <source>
        <dbReference type="SAM" id="MobiDB-lite"/>
    </source>
</evidence>
<organism evidence="2 3">
    <name type="scientific">Deinococcus marmoris</name>
    <dbReference type="NCBI Taxonomy" id="249408"/>
    <lineage>
        <taxon>Bacteria</taxon>
        <taxon>Thermotogati</taxon>
        <taxon>Deinococcota</taxon>
        <taxon>Deinococci</taxon>
        <taxon>Deinococcales</taxon>
        <taxon>Deinococcaceae</taxon>
        <taxon>Deinococcus</taxon>
    </lineage>
</organism>
<dbReference type="EMBL" id="MSTI01000144">
    <property type="protein sequence ID" value="OLV16388.1"/>
    <property type="molecule type" value="Genomic_DNA"/>
</dbReference>